<organism evidence="2 3">
    <name type="scientific">Paenarthrobacter nicotinovorans</name>
    <name type="common">Arthrobacter nicotinovorans</name>
    <dbReference type="NCBI Taxonomy" id="29320"/>
    <lineage>
        <taxon>Bacteria</taxon>
        <taxon>Bacillati</taxon>
        <taxon>Actinomycetota</taxon>
        <taxon>Actinomycetes</taxon>
        <taxon>Micrococcales</taxon>
        <taxon>Micrococcaceae</taxon>
        <taxon>Paenarthrobacter</taxon>
    </lineage>
</organism>
<dbReference type="RefSeq" id="WP_306876555.1">
    <property type="nucleotide sequence ID" value="NZ_JAUSSW010000001.1"/>
</dbReference>
<reference evidence="2 3" key="1">
    <citation type="submission" date="2023-07" db="EMBL/GenBank/DDBJ databases">
        <title>Sorghum-associated microbial communities from plants grown in Nebraska, USA.</title>
        <authorList>
            <person name="Schachtman D."/>
        </authorList>
    </citation>
    <scope>NUCLEOTIDE SEQUENCE [LARGE SCALE GENOMIC DNA]</scope>
    <source>
        <strain evidence="2 3">CC523</strain>
    </source>
</reference>
<proteinExistence type="predicted"/>
<dbReference type="EMBL" id="JAUSSW010000001">
    <property type="protein sequence ID" value="MDQ0100475.1"/>
    <property type="molecule type" value="Genomic_DNA"/>
</dbReference>
<accession>A0ABT9TFR5</accession>
<evidence type="ECO:0000313" key="2">
    <source>
        <dbReference type="EMBL" id="MDQ0100475.1"/>
    </source>
</evidence>
<keyword evidence="3" id="KW-1185">Reference proteome</keyword>
<comment type="caution">
    <text evidence="2">The sequence shown here is derived from an EMBL/GenBank/DDBJ whole genome shotgun (WGS) entry which is preliminary data.</text>
</comment>
<name>A0ABT9TFR5_PAENI</name>
<feature type="signal peptide" evidence="1">
    <location>
        <begin position="1"/>
        <end position="26"/>
    </location>
</feature>
<evidence type="ECO:0000313" key="3">
    <source>
        <dbReference type="Proteomes" id="UP001244563"/>
    </source>
</evidence>
<gene>
    <name evidence="2" type="ORF">J2T10_000094</name>
</gene>
<feature type="chain" id="PRO_5045842204" evidence="1">
    <location>
        <begin position="27"/>
        <end position="73"/>
    </location>
</feature>
<evidence type="ECO:0000256" key="1">
    <source>
        <dbReference type="SAM" id="SignalP"/>
    </source>
</evidence>
<keyword evidence="1" id="KW-0732">Signal</keyword>
<protein>
    <submittedName>
        <fullName evidence="2">Uncharacterized protein</fullName>
    </submittedName>
</protein>
<sequence>MIRKTLSTLTAAGVLALGFAALPSTAQPAQAASYTSCYVAMNGQTWCYRYACTAREEMAGCYEGWVRRNVWAA</sequence>
<dbReference type="Proteomes" id="UP001244563">
    <property type="component" value="Unassembled WGS sequence"/>
</dbReference>